<dbReference type="AlphaFoldDB" id="A0A9P6JTJ1"/>
<dbReference type="InterPro" id="IPR029033">
    <property type="entry name" value="His_PPase_superfam"/>
</dbReference>
<sequence length="269" mass="30105">MPDKIYIARHGFRLNWITTVWKSPTGLPRDPPLAAYGEAQAEELAKHFLSLPEDQRPTAIFSSPYYRCIQTAQPTSQHLNIPLYIEHGLSEWYSPVAPSTGLHPRPSSAQSLTTYFPSINTTWSPVYYPTRKGETIEELHDRIDEFLQGFYVALIERLPEEQRKRPLFVSHAATVIALARSLVGDRELPLKVGCATLSEFVPKEGAWKALELASGKHLAKGADREWGFEYVEVDKGRVVEDPGEGENGEKDEPLGLQIKINPPGLSSSL</sequence>
<evidence type="ECO:0000313" key="3">
    <source>
        <dbReference type="Proteomes" id="UP000807306"/>
    </source>
</evidence>
<dbReference type="PANTHER" id="PTHR16469">
    <property type="entry name" value="UBIQUITIN-ASSOCIATED AND SH3 DOMAIN-CONTAINING BA-RELATED"/>
    <property type="match status" value="1"/>
</dbReference>
<dbReference type="OrthoDB" id="414418at2759"/>
<evidence type="ECO:0000256" key="1">
    <source>
        <dbReference type="SAM" id="MobiDB-lite"/>
    </source>
</evidence>
<accession>A0A9P6JTJ1</accession>
<dbReference type="InterPro" id="IPR013078">
    <property type="entry name" value="His_Pase_superF_clade-1"/>
</dbReference>
<comment type="caution">
    <text evidence="2">The sequence shown here is derived from an EMBL/GenBank/DDBJ whole genome shotgun (WGS) entry which is preliminary data.</text>
</comment>
<dbReference type="Proteomes" id="UP000807306">
    <property type="component" value="Unassembled WGS sequence"/>
</dbReference>
<dbReference type="SUPFAM" id="SSF53254">
    <property type="entry name" value="Phosphoglycerate mutase-like"/>
    <property type="match status" value="1"/>
</dbReference>
<dbReference type="InterPro" id="IPR051710">
    <property type="entry name" value="Phosphatase_SH3-domain"/>
</dbReference>
<dbReference type="CDD" id="cd07067">
    <property type="entry name" value="HP_PGM_like"/>
    <property type="match status" value="1"/>
</dbReference>
<dbReference type="SMART" id="SM00855">
    <property type="entry name" value="PGAM"/>
    <property type="match status" value="1"/>
</dbReference>
<dbReference type="PANTHER" id="PTHR16469:SF51">
    <property type="entry name" value="TRANSCRIPTION FACTOR TAU 55 KDA SUBUNIT"/>
    <property type="match status" value="1"/>
</dbReference>
<feature type="region of interest" description="Disordered" evidence="1">
    <location>
        <begin position="239"/>
        <end position="269"/>
    </location>
</feature>
<dbReference type="Gene3D" id="3.40.50.1240">
    <property type="entry name" value="Phosphoglycerate mutase-like"/>
    <property type="match status" value="1"/>
</dbReference>
<organism evidence="2 3">
    <name type="scientific">Crepidotus variabilis</name>
    <dbReference type="NCBI Taxonomy" id="179855"/>
    <lineage>
        <taxon>Eukaryota</taxon>
        <taxon>Fungi</taxon>
        <taxon>Dikarya</taxon>
        <taxon>Basidiomycota</taxon>
        <taxon>Agaricomycotina</taxon>
        <taxon>Agaricomycetes</taxon>
        <taxon>Agaricomycetidae</taxon>
        <taxon>Agaricales</taxon>
        <taxon>Agaricineae</taxon>
        <taxon>Crepidotaceae</taxon>
        <taxon>Crepidotus</taxon>
    </lineage>
</organism>
<reference evidence="2" key="1">
    <citation type="submission" date="2020-11" db="EMBL/GenBank/DDBJ databases">
        <authorList>
            <consortium name="DOE Joint Genome Institute"/>
            <person name="Ahrendt S."/>
            <person name="Riley R."/>
            <person name="Andreopoulos W."/>
            <person name="Labutti K."/>
            <person name="Pangilinan J."/>
            <person name="Ruiz-Duenas F.J."/>
            <person name="Barrasa J.M."/>
            <person name="Sanchez-Garcia M."/>
            <person name="Camarero S."/>
            <person name="Miyauchi S."/>
            <person name="Serrano A."/>
            <person name="Linde D."/>
            <person name="Babiker R."/>
            <person name="Drula E."/>
            <person name="Ayuso-Fernandez I."/>
            <person name="Pacheco R."/>
            <person name="Padilla G."/>
            <person name="Ferreira P."/>
            <person name="Barriuso J."/>
            <person name="Kellner H."/>
            <person name="Castanera R."/>
            <person name="Alfaro M."/>
            <person name="Ramirez L."/>
            <person name="Pisabarro A.G."/>
            <person name="Kuo A."/>
            <person name="Tritt A."/>
            <person name="Lipzen A."/>
            <person name="He G."/>
            <person name="Yan M."/>
            <person name="Ng V."/>
            <person name="Cullen D."/>
            <person name="Martin F."/>
            <person name="Rosso M.-N."/>
            <person name="Henrissat B."/>
            <person name="Hibbett D."/>
            <person name="Martinez A.T."/>
            <person name="Grigoriev I.V."/>
        </authorList>
    </citation>
    <scope>NUCLEOTIDE SEQUENCE</scope>
    <source>
        <strain evidence="2">CBS 506.95</strain>
    </source>
</reference>
<proteinExistence type="predicted"/>
<keyword evidence="3" id="KW-1185">Reference proteome</keyword>
<dbReference type="Pfam" id="PF00300">
    <property type="entry name" value="His_Phos_1"/>
    <property type="match status" value="1"/>
</dbReference>
<dbReference type="EMBL" id="MU157833">
    <property type="protein sequence ID" value="KAF9531963.1"/>
    <property type="molecule type" value="Genomic_DNA"/>
</dbReference>
<name>A0A9P6JTJ1_9AGAR</name>
<evidence type="ECO:0000313" key="2">
    <source>
        <dbReference type="EMBL" id="KAF9531963.1"/>
    </source>
</evidence>
<protein>
    <submittedName>
        <fullName evidence="2">Histidine phosphatase superfamily</fullName>
    </submittedName>
</protein>
<gene>
    <name evidence="2" type="ORF">CPB83DRAFT_49553</name>
</gene>